<sequence length="594" mass="66028">MPSTLIRSSRQGLAVLGLTVLLSGCQGLASSPFGTIQEDPLVSAPPIERGLDAEGLSTLLSAEMAGQRGDYRRATLGYLAMAERYRAPQLAERGTLAARFGNDVLLLEQAVSTWHELDPAAEAPLRLLSGLALQRGDWSTALDRRLILVEQGLHGELALFAELALESGTDPLPLRERLREHLERADADAHPHRYDAVLAMAILEAATGQRQQAEQRLGLLARDHSELPALWLTRAQLALEANSPRQAREAARRGLEISPGDPRFLLLMAQAELMLGNVAAAEEHTSTLLDEHVGNQELRISLARLYLEDNHLDAARRLLLPLVSSDEPPPAAFYLMGLIAEEEGEIDNALLYYRQVSPGNDFLRARLRAAQMLIEDDRLLDARAFLRIERLRHESRFSELVALEVELLDEAGLHAEANALLNRELSRTPNDEPLLYLRAMRAWGQGDIDAMERDLGRIIETNPDNASALNALGYTLADLNQEERLDEARELIERAHALEPGSPAIMDSLGWVYYRQGDPERALPWLERAYASMPDQEIAAHLAEVLWALGQHEDARRVVEQALLRYDERPLIDELLERIPELAPTSSTVNETTP</sequence>
<evidence type="ECO:0000313" key="3">
    <source>
        <dbReference type="Proteomes" id="UP001320122"/>
    </source>
</evidence>
<keyword evidence="1" id="KW-0802">TPR repeat</keyword>
<evidence type="ECO:0000256" key="1">
    <source>
        <dbReference type="PROSITE-ProRule" id="PRU00339"/>
    </source>
</evidence>
<dbReference type="EMBL" id="JABFTT010000004">
    <property type="protein sequence ID" value="MCE8019660.1"/>
    <property type="molecule type" value="Genomic_DNA"/>
</dbReference>
<name>A0ABS9ACY9_9GAMM</name>
<protein>
    <submittedName>
        <fullName evidence="2">Tetratricopeptide repeat protein</fullName>
    </submittedName>
</protein>
<dbReference type="Pfam" id="PF14559">
    <property type="entry name" value="TPR_19"/>
    <property type="match status" value="2"/>
</dbReference>
<dbReference type="Pfam" id="PF13432">
    <property type="entry name" value="TPR_16"/>
    <property type="match status" value="2"/>
</dbReference>
<dbReference type="RefSeq" id="WP_234273046.1">
    <property type="nucleotide sequence ID" value="NZ_JABFTT010000004.1"/>
</dbReference>
<dbReference type="PROSITE" id="PS51257">
    <property type="entry name" value="PROKAR_LIPOPROTEIN"/>
    <property type="match status" value="1"/>
</dbReference>
<dbReference type="Proteomes" id="UP001320122">
    <property type="component" value="Unassembled WGS sequence"/>
</dbReference>
<keyword evidence="3" id="KW-1185">Reference proteome</keyword>
<dbReference type="SUPFAM" id="SSF48452">
    <property type="entry name" value="TPR-like"/>
    <property type="match status" value="2"/>
</dbReference>
<dbReference type="Gene3D" id="1.25.40.10">
    <property type="entry name" value="Tetratricopeptide repeat domain"/>
    <property type="match status" value="3"/>
</dbReference>
<dbReference type="InterPro" id="IPR011990">
    <property type="entry name" value="TPR-like_helical_dom_sf"/>
</dbReference>
<accession>A0ABS9ACY9</accession>
<dbReference type="PROSITE" id="PS50005">
    <property type="entry name" value="TPR"/>
    <property type="match status" value="1"/>
</dbReference>
<dbReference type="SMART" id="SM00028">
    <property type="entry name" value="TPR"/>
    <property type="match status" value="6"/>
</dbReference>
<dbReference type="InterPro" id="IPR019734">
    <property type="entry name" value="TPR_rpt"/>
</dbReference>
<dbReference type="PANTHER" id="PTHR12558">
    <property type="entry name" value="CELL DIVISION CYCLE 16,23,27"/>
    <property type="match status" value="1"/>
</dbReference>
<comment type="caution">
    <text evidence="2">The sequence shown here is derived from an EMBL/GenBank/DDBJ whole genome shotgun (WGS) entry which is preliminary data.</text>
</comment>
<feature type="repeat" description="TPR" evidence="1">
    <location>
        <begin position="503"/>
        <end position="536"/>
    </location>
</feature>
<gene>
    <name evidence="2" type="ORF">HOP51_05950</name>
</gene>
<organism evidence="2 3">
    <name type="scientific">Billgrantia zhangzhouensis</name>
    <dbReference type="NCBI Taxonomy" id="2733481"/>
    <lineage>
        <taxon>Bacteria</taxon>
        <taxon>Pseudomonadati</taxon>
        <taxon>Pseudomonadota</taxon>
        <taxon>Gammaproteobacteria</taxon>
        <taxon>Oceanospirillales</taxon>
        <taxon>Halomonadaceae</taxon>
        <taxon>Billgrantia</taxon>
    </lineage>
</organism>
<evidence type="ECO:0000313" key="2">
    <source>
        <dbReference type="EMBL" id="MCE8019660.1"/>
    </source>
</evidence>
<dbReference type="PANTHER" id="PTHR12558:SF13">
    <property type="entry name" value="CELL DIVISION CYCLE PROTEIN 27 HOMOLOG"/>
    <property type="match status" value="1"/>
</dbReference>
<reference evidence="2 3" key="1">
    <citation type="journal article" date="2021" name="Front. Microbiol.">
        <title>Aerobic Denitrification and Heterotrophic Sulfur Oxidation in the Genus Halomonas Revealed by Six Novel Species Characterizations and Genome-Based Analysis.</title>
        <authorList>
            <person name="Wang L."/>
            <person name="Shao Z."/>
        </authorList>
    </citation>
    <scope>NUCLEOTIDE SEQUENCE [LARGE SCALE GENOMIC DNA]</scope>
    <source>
        <strain evidence="2 3">MCCC 1A11036</strain>
    </source>
</reference>
<proteinExistence type="predicted"/>